<dbReference type="Proteomes" id="UP001356427">
    <property type="component" value="Unassembled WGS sequence"/>
</dbReference>
<feature type="compositionally biased region" description="Polar residues" evidence="7">
    <location>
        <begin position="360"/>
        <end position="379"/>
    </location>
</feature>
<sequence length="667" mass="74085">MSEMDREAHAEDEPRGGTGLVDAFKILSKVPYERQLSLTFKLGGSLAEELVHAMSLISLGKRSEALDKLQALGDNNIIANHLVEKVRMCGVKLEDLTVSIVPFQESTVGTLADLARIFKVLAEERLCDSSLRDLAYQTALATCKHNNSGEESSESEYIQMQLREEAKRVCGPQIEDTVRGMCFPKDSSSGLCSIPPLDQGSTALQKSGFPNQTGSGHSPPSSLRDDTSICSYPTHLEISVSETVGFKTSNIPSQPPPPMNLEPVQSPVPNCGTNTGDEGAFKYFSRVTSRDTPPTQNVPEPVKGEMDRVTSVAVSREHRTGSEEVRVSPLSPFSFTPAHTKFDNPESPNAHSEPCPKNNLVPTSNTNRPTSHPTTTEPVSASVPLKTPNQKMEEEEEAFFSFVILHAAEDKDMAEKFKEKLEAIVVGEGATFSQEFAVPGRNTLMCVEDAINNSAFTILMLTRNFNTRLLEVETSSALMNAIENRHKYNTVIPFLPQENRMPRENMPKVLRIFIPLEEGNAFEKKAKRAMAPAKIAQQRTVWLSEQAVKAQVRRQERLRLEEKLQMDFIRECQETKRLENEKMQRYLLQQKLANQPSTPAMPHFTAPFLGSMPVNVSNMSVTPQQDGWSHPSGNIHIQNARYIMFGNDSKMTVRQGGDSSGDEDDRF</sequence>
<dbReference type="GO" id="GO:0043123">
    <property type="term" value="P:positive regulation of canonical NF-kappaB signal transduction"/>
    <property type="evidence" value="ECO:0007669"/>
    <property type="project" value="TreeGrafter"/>
</dbReference>
<dbReference type="InterPro" id="IPR046946">
    <property type="entry name" value="TCAM1/2"/>
</dbReference>
<evidence type="ECO:0000259" key="8">
    <source>
        <dbReference type="PROSITE" id="PS50104"/>
    </source>
</evidence>
<protein>
    <recommendedName>
        <fullName evidence="8">TIR domain-containing protein</fullName>
    </recommendedName>
</protein>
<evidence type="ECO:0000256" key="4">
    <source>
        <dbReference type="ARBA" id="ARBA00022588"/>
    </source>
</evidence>
<dbReference type="GO" id="GO:0045087">
    <property type="term" value="P:innate immune response"/>
    <property type="evidence" value="ECO:0007669"/>
    <property type="project" value="UniProtKB-KW"/>
</dbReference>
<proteinExistence type="predicted"/>
<dbReference type="Pfam" id="PF17798">
    <property type="entry name" value="TRIF-NTD"/>
    <property type="match status" value="1"/>
</dbReference>
<reference evidence="9 10" key="1">
    <citation type="submission" date="2021-04" db="EMBL/GenBank/DDBJ databases">
        <authorList>
            <person name="De Guttry C."/>
            <person name="Zahm M."/>
            <person name="Klopp C."/>
            <person name="Cabau C."/>
            <person name="Louis A."/>
            <person name="Berthelot C."/>
            <person name="Parey E."/>
            <person name="Roest Crollius H."/>
            <person name="Montfort J."/>
            <person name="Robinson-Rechavi M."/>
            <person name="Bucao C."/>
            <person name="Bouchez O."/>
            <person name="Gislard M."/>
            <person name="Lluch J."/>
            <person name="Milhes M."/>
            <person name="Lampietro C."/>
            <person name="Lopez Roques C."/>
            <person name="Donnadieu C."/>
            <person name="Braasch I."/>
            <person name="Desvignes T."/>
            <person name="Postlethwait J."/>
            <person name="Bobe J."/>
            <person name="Wedekind C."/>
            <person name="Guiguen Y."/>
        </authorList>
    </citation>
    <scope>NUCLEOTIDE SEQUENCE [LARGE SCALE GENOMIC DNA]</scope>
    <source>
        <strain evidence="9">Cs_M1</strain>
        <tissue evidence="9">Blood</tissue>
    </source>
</reference>
<evidence type="ECO:0000256" key="3">
    <source>
        <dbReference type="ARBA" id="ARBA00022553"/>
    </source>
</evidence>
<evidence type="ECO:0000256" key="6">
    <source>
        <dbReference type="ARBA" id="ARBA00023198"/>
    </source>
</evidence>
<feature type="region of interest" description="Disordered" evidence="7">
    <location>
        <begin position="202"/>
        <end position="227"/>
    </location>
</feature>
<feature type="compositionally biased region" description="Polar residues" evidence="7">
    <location>
        <begin position="202"/>
        <end position="221"/>
    </location>
</feature>
<name>A0AAN8LII6_9TELE</name>
<evidence type="ECO:0000313" key="10">
    <source>
        <dbReference type="Proteomes" id="UP001356427"/>
    </source>
</evidence>
<keyword evidence="3" id="KW-0597">Phosphoprotein</keyword>
<feature type="domain" description="TIR" evidence="8">
    <location>
        <begin position="394"/>
        <end position="530"/>
    </location>
</feature>
<keyword evidence="10" id="KW-1185">Reference proteome</keyword>
<dbReference type="Gene3D" id="3.40.50.10140">
    <property type="entry name" value="Toll/interleukin-1 receptor homology (TIR) domain"/>
    <property type="match status" value="1"/>
</dbReference>
<keyword evidence="5" id="KW-0391">Immunity</keyword>
<dbReference type="InterPro" id="IPR000157">
    <property type="entry name" value="TIR_dom"/>
</dbReference>
<keyword evidence="4" id="KW-0399">Innate immunity</keyword>
<dbReference type="InterPro" id="IPR035897">
    <property type="entry name" value="Toll_tir_struct_dom_sf"/>
</dbReference>
<keyword evidence="2" id="KW-0963">Cytoplasm</keyword>
<accession>A0AAN8LII6</accession>
<dbReference type="Pfam" id="PF13676">
    <property type="entry name" value="TIR_2"/>
    <property type="match status" value="1"/>
</dbReference>
<dbReference type="AlphaFoldDB" id="A0AAN8LII6"/>
<feature type="compositionally biased region" description="Basic and acidic residues" evidence="7">
    <location>
        <begin position="315"/>
        <end position="326"/>
    </location>
</feature>
<dbReference type="Gene3D" id="1.25.40.780">
    <property type="match status" value="1"/>
</dbReference>
<dbReference type="EMBL" id="JAGTTL010000018">
    <property type="protein sequence ID" value="KAK6309207.1"/>
    <property type="molecule type" value="Genomic_DNA"/>
</dbReference>
<dbReference type="PANTHER" id="PTHR47230:SF1">
    <property type="entry name" value="TIR DOMAIN-CONTAINING ADAPTER MOLECULE 1"/>
    <property type="match status" value="1"/>
</dbReference>
<evidence type="ECO:0000256" key="1">
    <source>
        <dbReference type="ARBA" id="ARBA00004496"/>
    </source>
</evidence>
<dbReference type="GO" id="GO:0035591">
    <property type="term" value="F:signaling adaptor activity"/>
    <property type="evidence" value="ECO:0007669"/>
    <property type="project" value="TreeGrafter"/>
</dbReference>
<dbReference type="GO" id="GO:0005768">
    <property type="term" value="C:endosome"/>
    <property type="evidence" value="ECO:0007669"/>
    <property type="project" value="TreeGrafter"/>
</dbReference>
<evidence type="ECO:0000256" key="2">
    <source>
        <dbReference type="ARBA" id="ARBA00022490"/>
    </source>
</evidence>
<evidence type="ECO:0000256" key="7">
    <source>
        <dbReference type="SAM" id="MobiDB-lite"/>
    </source>
</evidence>
<dbReference type="PANTHER" id="PTHR47230">
    <property type="entry name" value="TIR DOMAIN-CONTAINING ADAPTER MOLECULE 1"/>
    <property type="match status" value="1"/>
</dbReference>
<dbReference type="InterPro" id="IPR040886">
    <property type="entry name" value="TRIF_N"/>
</dbReference>
<dbReference type="SUPFAM" id="SSF52200">
    <property type="entry name" value="Toll/Interleukin receptor TIR domain"/>
    <property type="match status" value="1"/>
</dbReference>
<evidence type="ECO:0000256" key="5">
    <source>
        <dbReference type="ARBA" id="ARBA00022859"/>
    </source>
</evidence>
<comment type="caution">
    <text evidence="9">The sequence shown here is derived from an EMBL/GenBank/DDBJ whole genome shotgun (WGS) entry which is preliminary data.</text>
</comment>
<keyword evidence="6" id="KW-0395">Inflammatory response</keyword>
<dbReference type="PROSITE" id="PS50104">
    <property type="entry name" value="TIR"/>
    <property type="match status" value="1"/>
</dbReference>
<dbReference type="GO" id="GO:0032481">
    <property type="term" value="P:positive regulation of type I interferon production"/>
    <property type="evidence" value="ECO:0007669"/>
    <property type="project" value="TreeGrafter"/>
</dbReference>
<comment type="subcellular location">
    <subcellularLocation>
        <location evidence="1">Cytoplasm</location>
    </subcellularLocation>
</comment>
<dbReference type="GO" id="GO:0035666">
    <property type="term" value="P:TRIF-dependent toll-like receptor signaling pathway"/>
    <property type="evidence" value="ECO:0007669"/>
    <property type="project" value="InterPro"/>
</dbReference>
<dbReference type="GO" id="GO:0006954">
    <property type="term" value="P:inflammatory response"/>
    <property type="evidence" value="ECO:0007669"/>
    <property type="project" value="UniProtKB-KW"/>
</dbReference>
<feature type="region of interest" description="Disordered" evidence="7">
    <location>
        <begin position="314"/>
        <end position="383"/>
    </location>
</feature>
<gene>
    <name evidence="9" type="ORF">J4Q44_G00206700</name>
</gene>
<evidence type="ECO:0000313" key="9">
    <source>
        <dbReference type="EMBL" id="KAK6309207.1"/>
    </source>
</evidence>
<organism evidence="9 10">
    <name type="scientific">Coregonus suidteri</name>
    <dbReference type="NCBI Taxonomy" id="861788"/>
    <lineage>
        <taxon>Eukaryota</taxon>
        <taxon>Metazoa</taxon>
        <taxon>Chordata</taxon>
        <taxon>Craniata</taxon>
        <taxon>Vertebrata</taxon>
        <taxon>Euteleostomi</taxon>
        <taxon>Actinopterygii</taxon>
        <taxon>Neopterygii</taxon>
        <taxon>Teleostei</taxon>
        <taxon>Protacanthopterygii</taxon>
        <taxon>Salmoniformes</taxon>
        <taxon>Salmonidae</taxon>
        <taxon>Coregoninae</taxon>
        <taxon>Coregonus</taxon>
    </lineage>
</organism>